<dbReference type="AlphaFoldDB" id="E1ZD84"/>
<accession>E1ZD84</accession>
<dbReference type="InParanoid" id="E1ZD84"/>
<gene>
    <name evidence="1" type="ORF">CHLNCDRAFT_144889</name>
</gene>
<evidence type="ECO:0000313" key="1">
    <source>
        <dbReference type="EMBL" id="EFN56175.1"/>
    </source>
</evidence>
<name>E1ZD84_CHLVA</name>
<organism evidence="2">
    <name type="scientific">Chlorella variabilis</name>
    <name type="common">Green alga</name>
    <dbReference type="NCBI Taxonomy" id="554065"/>
    <lineage>
        <taxon>Eukaryota</taxon>
        <taxon>Viridiplantae</taxon>
        <taxon>Chlorophyta</taxon>
        <taxon>core chlorophytes</taxon>
        <taxon>Trebouxiophyceae</taxon>
        <taxon>Chlorellales</taxon>
        <taxon>Chlorellaceae</taxon>
        <taxon>Chlorella clade</taxon>
        <taxon>Chlorella</taxon>
    </lineage>
</organism>
<dbReference type="GeneID" id="17355581"/>
<dbReference type="RefSeq" id="XP_005848277.1">
    <property type="nucleotide sequence ID" value="XM_005848215.1"/>
</dbReference>
<evidence type="ECO:0000313" key="2">
    <source>
        <dbReference type="Proteomes" id="UP000008141"/>
    </source>
</evidence>
<keyword evidence="2" id="KW-1185">Reference proteome</keyword>
<dbReference type="EMBL" id="GL433842">
    <property type="protein sequence ID" value="EFN56175.1"/>
    <property type="molecule type" value="Genomic_DNA"/>
</dbReference>
<dbReference type="Proteomes" id="UP000008141">
    <property type="component" value="Unassembled WGS sequence"/>
</dbReference>
<proteinExistence type="predicted"/>
<protein>
    <submittedName>
        <fullName evidence="1">Expressed protein</fullName>
    </submittedName>
</protein>
<dbReference type="KEGG" id="cvr:CHLNCDRAFT_144889"/>
<sequence>MGGLKDKGMPGRGGHLPGVQQVSAWVKEMAHLTECAVAFQPGKPPSYAFPPSCVDSCADVLTVAAALALLPSAAGAELLPEGWRELARRAATAIAPGGGEQAAAELAAVQREVHQYVAARLRDWQPADARGGVEALLSVLCTDPHSGQALPPYRLTTQSYRVELRGADVTATDAVLGSNGKRFDLQKCLWGCAALYGGADDPASPPAAGAPGAPGVLPKWLVREEHRAHFTLPGAASLSSVNEARCGPDLEGCASLSLKDGGSRQLAAYDLRVVLATDRHRHHIAFFRVPPDGGPQAAAPPGWCSYGIYADGRLSAAGGVRPYPDLLDGHLDDDPSNITCLMFEQREAQAGEAALADLSLNDGPEAASVGAASAALLSGFVAGLEGSRLRRYADEAGLDGGGGRRQLESRVLPRLRGEVQGWLAALADAPRQELQARCRAAGLEGEGSAGELALRLVVPQLQQRFGLI</sequence>
<reference evidence="1 2" key="1">
    <citation type="journal article" date="2010" name="Plant Cell">
        <title>The Chlorella variabilis NC64A genome reveals adaptation to photosymbiosis, coevolution with viruses, and cryptic sex.</title>
        <authorList>
            <person name="Blanc G."/>
            <person name="Duncan G."/>
            <person name="Agarkova I."/>
            <person name="Borodovsky M."/>
            <person name="Gurnon J."/>
            <person name="Kuo A."/>
            <person name="Lindquist E."/>
            <person name="Lucas S."/>
            <person name="Pangilinan J."/>
            <person name="Polle J."/>
            <person name="Salamov A."/>
            <person name="Terry A."/>
            <person name="Yamada T."/>
            <person name="Dunigan D.D."/>
            <person name="Grigoriev I.V."/>
            <person name="Claverie J.M."/>
            <person name="Van Etten J.L."/>
        </authorList>
    </citation>
    <scope>NUCLEOTIDE SEQUENCE [LARGE SCALE GENOMIC DNA]</scope>
    <source>
        <strain evidence="1 2">NC64A</strain>
    </source>
</reference>